<keyword evidence="1" id="KW-0418">Kinase</keyword>
<dbReference type="STRING" id="80876.SAMN05421779_103165"/>
<dbReference type="InterPro" id="IPR027417">
    <property type="entry name" value="P-loop_NTPase"/>
</dbReference>
<name>A0A1N7L874_9PROT</name>
<proteinExistence type="predicted"/>
<dbReference type="Pfam" id="PF13189">
    <property type="entry name" value="Cytidylate_kin2"/>
    <property type="match status" value="1"/>
</dbReference>
<dbReference type="AlphaFoldDB" id="A0A1N7L874"/>
<dbReference type="OrthoDB" id="9781180at2"/>
<accession>A0A1N7L874</accession>
<protein>
    <submittedName>
        <fullName evidence="1">Cytidylate kinase</fullName>
    </submittedName>
</protein>
<dbReference type="SUPFAM" id="SSF52540">
    <property type="entry name" value="P-loop containing nucleoside triphosphate hydrolases"/>
    <property type="match status" value="1"/>
</dbReference>
<keyword evidence="2" id="KW-1185">Reference proteome</keyword>
<keyword evidence="1" id="KW-0808">Transferase</keyword>
<dbReference type="EMBL" id="FTOA01000003">
    <property type="protein sequence ID" value="SIS69971.1"/>
    <property type="molecule type" value="Genomic_DNA"/>
</dbReference>
<dbReference type="RefSeq" id="WP_076399805.1">
    <property type="nucleotide sequence ID" value="NZ_FTOA01000003.1"/>
</dbReference>
<evidence type="ECO:0000313" key="2">
    <source>
        <dbReference type="Proteomes" id="UP000185678"/>
    </source>
</evidence>
<sequence>MTTTLHSAIQALLSSTVLDPHHEMHKPAKPVITLSRDHGALGRQVALGLSQRLGVPVYDREILDKVAERLDTDPQTLKMLDECVARARDMWLVRLFTGKELTEDAYRTQLVNVILSLGRVGGIILGRGANVILSTSCALRVRITASPEVCLQRVMARHHLGEAEARAQIEEINANRGRFVWELFHRRNSDATSFDLVINTDRFADAEPVVDLIEQAYRTLEKQAVAESTKEPV</sequence>
<gene>
    <name evidence="1" type="ORF">SAMN05421779_103165</name>
</gene>
<dbReference type="Proteomes" id="UP000185678">
    <property type="component" value="Unassembled WGS sequence"/>
</dbReference>
<evidence type="ECO:0000313" key="1">
    <source>
        <dbReference type="EMBL" id="SIS69971.1"/>
    </source>
</evidence>
<dbReference type="GO" id="GO:0016301">
    <property type="term" value="F:kinase activity"/>
    <property type="evidence" value="ECO:0007669"/>
    <property type="project" value="UniProtKB-KW"/>
</dbReference>
<organism evidence="1 2">
    <name type="scientific">Insolitispirillum peregrinum</name>
    <dbReference type="NCBI Taxonomy" id="80876"/>
    <lineage>
        <taxon>Bacteria</taxon>
        <taxon>Pseudomonadati</taxon>
        <taxon>Pseudomonadota</taxon>
        <taxon>Alphaproteobacteria</taxon>
        <taxon>Rhodospirillales</taxon>
        <taxon>Novispirillaceae</taxon>
        <taxon>Insolitispirillum</taxon>
    </lineage>
</organism>
<reference evidence="1 2" key="1">
    <citation type="submission" date="2017-01" db="EMBL/GenBank/DDBJ databases">
        <authorList>
            <person name="Mah S.A."/>
            <person name="Swanson W.J."/>
            <person name="Moy G.W."/>
            <person name="Vacquier V.D."/>
        </authorList>
    </citation>
    <scope>NUCLEOTIDE SEQUENCE [LARGE SCALE GENOMIC DNA]</scope>
    <source>
        <strain evidence="1 2">DSM 11589</strain>
    </source>
</reference>
<dbReference type="Gene3D" id="3.40.50.300">
    <property type="entry name" value="P-loop containing nucleotide triphosphate hydrolases"/>
    <property type="match status" value="1"/>
</dbReference>